<accession>A0A6P1KIX5</accession>
<name>A0A6P1KIX5_FAUOS</name>
<proteinExistence type="predicted"/>
<dbReference type="Pfam" id="PF11948">
    <property type="entry name" value="DUF3465"/>
    <property type="match status" value="1"/>
</dbReference>
<feature type="compositionally biased region" description="Polar residues" evidence="1">
    <location>
        <begin position="23"/>
        <end position="60"/>
    </location>
</feature>
<evidence type="ECO:0000256" key="1">
    <source>
        <dbReference type="SAM" id="MobiDB-lite"/>
    </source>
</evidence>
<dbReference type="InterPro" id="IPR021856">
    <property type="entry name" value="DUF3465"/>
</dbReference>
<dbReference type="EMBL" id="CP047226">
    <property type="protein sequence ID" value="QHG10652.1"/>
    <property type="molecule type" value="Genomic_DNA"/>
</dbReference>
<evidence type="ECO:0000313" key="2">
    <source>
        <dbReference type="EMBL" id="QHG10652.1"/>
    </source>
</evidence>
<gene>
    <name evidence="2" type="ORF">GSF12_08070</name>
</gene>
<reference evidence="2" key="1">
    <citation type="journal article" date="2020" name="Microbiol. Resour. Announc.">
        <title>Complete Genome Sequence of Moraxella osloensis Strain YV1, Isolated from an Australian Wastewater Treatment Plant.</title>
        <authorList>
            <person name="Batinovic S."/>
            <person name="Rice D.T.F."/>
            <person name="Seviour R.J."/>
            <person name="Petrovski S."/>
        </authorList>
    </citation>
    <scope>NUCLEOTIDE SEQUENCE</scope>
    <source>
        <strain evidence="2">YV1</strain>
    </source>
</reference>
<dbReference type="AlphaFoldDB" id="A0A6P1KIX5"/>
<feature type="region of interest" description="Disordered" evidence="1">
    <location>
        <begin position="23"/>
        <end position="66"/>
    </location>
</feature>
<sequence length="187" mass="20912">MAIPLTLGVLIFVTGCSYEGNADQQPSQNKSQIQSGNSQLASPNSPLAGSNSNQQTAKNSYTDKKRQATNLQCNNAVINQLYQAKNPSIKRQVLGCGTVIKVLKDDNEGSRHQKFLVKIDNYPNITVLIAHNIDLAPRIEGIEIKNPIRFYGEYIYNDKGGVVHWTHRDPASRHQDGWLEYKGQQYQ</sequence>
<organism evidence="2">
    <name type="scientific">Faucicola osloensis</name>
    <name type="common">Moraxella osloensis</name>
    <dbReference type="NCBI Taxonomy" id="34062"/>
    <lineage>
        <taxon>Bacteria</taxon>
        <taxon>Pseudomonadati</taxon>
        <taxon>Pseudomonadota</taxon>
        <taxon>Gammaproteobacteria</taxon>
        <taxon>Moraxellales</taxon>
        <taxon>Moraxellaceae</taxon>
        <taxon>Faucicola</taxon>
    </lineage>
</organism>
<protein>
    <submittedName>
        <fullName evidence="2">DUF3465 domain-containing protein</fullName>
    </submittedName>
</protein>